<organism evidence="1 2">
    <name type="scientific">Methanococcoides alaskense</name>
    <dbReference type="NCBI Taxonomy" id="325778"/>
    <lineage>
        <taxon>Archaea</taxon>
        <taxon>Methanobacteriati</taxon>
        <taxon>Methanobacteriota</taxon>
        <taxon>Stenosarchaea group</taxon>
        <taxon>Methanomicrobia</taxon>
        <taxon>Methanosarcinales</taxon>
        <taxon>Methanosarcinaceae</taxon>
        <taxon>Methanococcoides</taxon>
    </lineage>
</organism>
<protein>
    <submittedName>
        <fullName evidence="1">Uncharacterized protein</fullName>
    </submittedName>
</protein>
<sequence>MPHGLIFLFTYLHHYDDYAVNNLYIQVVTLYRISKADKNHIVPPPPQTDFFDNSIAVLLHFFSF</sequence>
<dbReference type="Proteomes" id="UP001185015">
    <property type="component" value="Unassembled WGS sequence"/>
</dbReference>
<dbReference type="EMBL" id="JAVDQI010000016">
    <property type="protein sequence ID" value="MDR6223959.1"/>
    <property type="molecule type" value="Genomic_DNA"/>
</dbReference>
<keyword evidence="2" id="KW-1185">Reference proteome</keyword>
<proteinExistence type="predicted"/>
<evidence type="ECO:0000313" key="1">
    <source>
        <dbReference type="EMBL" id="MDR6223959.1"/>
    </source>
</evidence>
<reference evidence="1 2" key="1">
    <citation type="submission" date="2023-07" db="EMBL/GenBank/DDBJ databases">
        <title>Genomic Encyclopedia of Type Strains, Phase IV (KMG-IV): sequencing the most valuable type-strain genomes for metagenomic binning, comparative biology and taxonomic classification.</title>
        <authorList>
            <person name="Goeker M."/>
        </authorList>
    </citation>
    <scope>NUCLEOTIDE SEQUENCE [LARGE SCALE GENOMIC DNA]</scope>
    <source>
        <strain evidence="1 2">DSM 17273</strain>
    </source>
</reference>
<name>A0AA90U2E0_9EURY</name>
<dbReference type="AlphaFoldDB" id="A0AA90U2E0"/>
<evidence type="ECO:0000313" key="2">
    <source>
        <dbReference type="Proteomes" id="UP001185015"/>
    </source>
</evidence>
<gene>
    <name evidence="1" type="ORF">J2750_002440</name>
</gene>
<accession>A0AA90U2E0</accession>
<comment type="caution">
    <text evidence="1">The sequence shown here is derived from an EMBL/GenBank/DDBJ whole genome shotgun (WGS) entry which is preliminary data.</text>
</comment>